<feature type="region of interest" description="Disordered" evidence="1">
    <location>
        <begin position="76"/>
        <end position="135"/>
    </location>
</feature>
<feature type="non-terminal residue" evidence="2">
    <location>
        <position position="154"/>
    </location>
</feature>
<feature type="compositionally biased region" description="Pro residues" evidence="1">
    <location>
        <begin position="90"/>
        <end position="101"/>
    </location>
</feature>
<accession>A0ABS8VCC1</accession>
<proteinExistence type="predicted"/>
<comment type="caution">
    <text evidence="2">The sequence shown here is derived from an EMBL/GenBank/DDBJ whole genome shotgun (WGS) entry which is preliminary data.</text>
</comment>
<evidence type="ECO:0000313" key="3">
    <source>
        <dbReference type="Proteomes" id="UP000823775"/>
    </source>
</evidence>
<evidence type="ECO:0000313" key="2">
    <source>
        <dbReference type="EMBL" id="MCD9643590.1"/>
    </source>
</evidence>
<reference evidence="2 3" key="1">
    <citation type="journal article" date="2021" name="BMC Genomics">
        <title>Datura genome reveals duplications of psychoactive alkaloid biosynthetic genes and high mutation rate following tissue culture.</title>
        <authorList>
            <person name="Rajewski A."/>
            <person name="Carter-House D."/>
            <person name="Stajich J."/>
            <person name="Litt A."/>
        </authorList>
    </citation>
    <scope>NUCLEOTIDE SEQUENCE [LARGE SCALE GENOMIC DNA]</scope>
    <source>
        <strain evidence="2">AR-01</strain>
    </source>
</reference>
<feature type="compositionally biased region" description="Low complexity" evidence="1">
    <location>
        <begin position="102"/>
        <end position="118"/>
    </location>
</feature>
<organism evidence="2 3">
    <name type="scientific">Datura stramonium</name>
    <name type="common">Jimsonweed</name>
    <name type="synonym">Common thornapple</name>
    <dbReference type="NCBI Taxonomy" id="4076"/>
    <lineage>
        <taxon>Eukaryota</taxon>
        <taxon>Viridiplantae</taxon>
        <taxon>Streptophyta</taxon>
        <taxon>Embryophyta</taxon>
        <taxon>Tracheophyta</taxon>
        <taxon>Spermatophyta</taxon>
        <taxon>Magnoliopsida</taxon>
        <taxon>eudicotyledons</taxon>
        <taxon>Gunneridae</taxon>
        <taxon>Pentapetalae</taxon>
        <taxon>asterids</taxon>
        <taxon>lamiids</taxon>
        <taxon>Solanales</taxon>
        <taxon>Solanaceae</taxon>
        <taxon>Solanoideae</taxon>
        <taxon>Datureae</taxon>
        <taxon>Datura</taxon>
    </lineage>
</organism>
<evidence type="ECO:0000256" key="1">
    <source>
        <dbReference type="SAM" id="MobiDB-lite"/>
    </source>
</evidence>
<dbReference type="Proteomes" id="UP000823775">
    <property type="component" value="Unassembled WGS sequence"/>
</dbReference>
<protein>
    <submittedName>
        <fullName evidence="2">Uncharacterized protein</fullName>
    </submittedName>
</protein>
<keyword evidence="3" id="KW-1185">Reference proteome</keyword>
<sequence length="154" mass="16717">MKCKLSHTRSTLICGHESLHFTKSITEDVKKVVIDPGPSWDFQTKGIKFDYPKASSSPSIFDVASSLLTPTHIESSSHTLAVPSSSPIIDTPPLPSIPPPTSQTSTSPSPTLPTFSTTHGQSTPPTVVPLRKSNRDLHPPKHLEYYICSSVIMI</sequence>
<name>A0ABS8VCC1_DATST</name>
<dbReference type="EMBL" id="JACEIK010003933">
    <property type="protein sequence ID" value="MCD9643590.1"/>
    <property type="molecule type" value="Genomic_DNA"/>
</dbReference>
<gene>
    <name evidence="2" type="ORF">HAX54_031192</name>
</gene>